<proteinExistence type="predicted"/>
<dbReference type="InterPro" id="IPR036236">
    <property type="entry name" value="Znf_C2H2_sf"/>
</dbReference>
<dbReference type="EMBL" id="HBUF01187690">
    <property type="protein sequence ID" value="CAG6657255.1"/>
    <property type="molecule type" value="Transcribed_RNA"/>
</dbReference>
<reference evidence="3" key="1">
    <citation type="submission" date="2021-05" db="EMBL/GenBank/DDBJ databases">
        <authorList>
            <person name="Alioto T."/>
            <person name="Alioto T."/>
            <person name="Gomez Garrido J."/>
        </authorList>
    </citation>
    <scope>NUCLEOTIDE SEQUENCE</scope>
</reference>
<dbReference type="EMBL" id="HBUF01051099">
    <property type="protein sequence ID" value="CAG6621835.1"/>
    <property type="molecule type" value="Transcribed_RNA"/>
</dbReference>
<keyword evidence="1" id="KW-0863">Zinc-finger</keyword>
<keyword evidence="1" id="KW-0862">Zinc</keyword>
<dbReference type="GO" id="GO:0008270">
    <property type="term" value="F:zinc ion binding"/>
    <property type="evidence" value="ECO:0007669"/>
    <property type="project" value="UniProtKB-KW"/>
</dbReference>
<dbReference type="Gene3D" id="3.30.160.60">
    <property type="entry name" value="Classic Zinc Finger"/>
    <property type="match status" value="1"/>
</dbReference>
<dbReference type="EMBL" id="HBUF01051098">
    <property type="protein sequence ID" value="CAG6621834.1"/>
    <property type="molecule type" value="Transcribed_RNA"/>
</dbReference>
<sequence length="99" mass="11747">MFSNDYSFLSELYCQYCGCELYSNAEQLLYHSKSCSFVSRLDKSYLYVCLFCDYHSFNSGRMRTHIRIHLGDKSFKCQFCIYATSQKSHLTRHIKIKHA</sequence>
<name>A0A8D9ADG7_9HEMI</name>
<keyword evidence="1" id="KW-0479">Metal-binding</keyword>
<feature type="domain" description="C2H2-type" evidence="2">
    <location>
        <begin position="47"/>
        <end position="74"/>
    </location>
</feature>
<evidence type="ECO:0000259" key="2">
    <source>
        <dbReference type="PROSITE" id="PS50157"/>
    </source>
</evidence>
<dbReference type="EMBL" id="HBUF01565718">
    <property type="protein sequence ID" value="CAG6764418.1"/>
    <property type="molecule type" value="Transcribed_RNA"/>
</dbReference>
<dbReference type="PROSITE" id="PS50157">
    <property type="entry name" value="ZINC_FINGER_C2H2_2"/>
    <property type="match status" value="2"/>
</dbReference>
<feature type="domain" description="C2H2-type" evidence="2">
    <location>
        <begin position="75"/>
        <end position="99"/>
    </location>
</feature>
<dbReference type="SUPFAM" id="SSF57667">
    <property type="entry name" value="beta-beta-alpha zinc fingers"/>
    <property type="match status" value="1"/>
</dbReference>
<dbReference type="SMART" id="SM00355">
    <property type="entry name" value="ZnF_C2H2"/>
    <property type="match status" value="2"/>
</dbReference>
<dbReference type="Pfam" id="PF13909">
    <property type="entry name" value="zf-H2C2_5"/>
    <property type="match status" value="1"/>
</dbReference>
<evidence type="ECO:0000313" key="3">
    <source>
        <dbReference type="EMBL" id="CAG6764418.1"/>
    </source>
</evidence>
<accession>A0A8D9ADG7</accession>
<organism evidence="3">
    <name type="scientific">Cacopsylla melanoneura</name>
    <dbReference type="NCBI Taxonomy" id="428564"/>
    <lineage>
        <taxon>Eukaryota</taxon>
        <taxon>Metazoa</taxon>
        <taxon>Ecdysozoa</taxon>
        <taxon>Arthropoda</taxon>
        <taxon>Hexapoda</taxon>
        <taxon>Insecta</taxon>
        <taxon>Pterygota</taxon>
        <taxon>Neoptera</taxon>
        <taxon>Paraneoptera</taxon>
        <taxon>Hemiptera</taxon>
        <taxon>Sternorrhyncha</taxon>
        <taxon>Psylloidea</taxon>
        <taxon>Psyllidae</taxon>
        <taxon>Psyllinae</taxon>
        <taxon>Cacopsylla</taxon>
    </lineage>
</organism>
<dbReference type="EMBL" id="HBUF01565719">
    <property type="protein sequence ID" value="CAG6764420.1"/>
    <property type="molecule type" value="Transcribed_RNA"/>
</dbReference>
<dbReference type="InterPro" id="IPR013087">
    <property type="entry name" value="Znf_C2H2_type"/>
</dbReference>
<evidence type="ECO:0000256" key="1">
    <source>
        <dbReference type="PROSITE-ProRule" id="PRU00042"/>
    </source>
</evidence>
<dbReference type="AlphaFoldDB" id="A0A8D9ADG7"/>
<dbReference type="EMBL" id="HBUF01399905">
    <property type="protein sequence ID" value="CAG6736574.1"/>
    <property type="molecule type" value="Transcribed_RNA"/>
</dbReference>
<protein>
    <submittedName>
        <fullName evidence="3">RE1-silencing transcription factor</fullName>
    </submittedName>
</protein>
<dbReference type="EMBL" id="HBUF01187689">
    <property type="protein sequence ID" value="CAG6657254.1"/>
    <property type="molecule type" value="Transcribed_RNA"/>
</dbReference>